<name>A0AC34R0H9_9BILA</name>
<evidence type="ECO:0000313" key="1">
    <source>
        <dbReference type="Proteomes" id="UP000887576"/>
    </source>
</evidence>
<dbReference type="WBParaSite" id="JU765_v2.g2126.t1">
    <property type="protein sequence ID" value="JU765_v2.g2126.t1"/>
    <property type="gene ID" value="JU765_v2.g2126"/>
</dbReference>
<reference evidence="2" key="1">
    <citation type="submission" date="2022-11" db="UniProtKB">
        <authorList>
            <consortium name="WormBaseParasite"/>
        </authorList>
    </citation>
    <scope>IDENTIFICATION</scope>
</reference>
<protein>
    <submittedName>
        <fullName evidence="2">BED-type domain-containing protein</fullName>
    </submittedName>
</protein>
<organism evidence="1 2">
    <name type="scientific">Panagrolaimus sp. JU765</name>
    <dbReference type="NCBI Taxonomy" id="591449"/>
    <lineage>
        <taxon>Eukaryota</taxon>
        <taxon>Metazoa</taxon>
        <taxon>Ecdysozoa</taxon>
        <taxon>Nematoda</taxon>
        <taxon>Chromadorea</taxon>
        <taxon>Rhabditida</taxon>
        <taxon>Tylenchina</taxon>
        <taxon>Panagrolaimomorpha</taxon>
        <taxon>Panagrolaimoidea</taxon>
        <taxon>Panagrolaimidae</taxon>
        <taxon>Panagrolaimus</taxon>
    </lineage>
</organism>
<dbReference type="Proteomes" id="UP000887576">
    <property type="component" value="Unplaced"/>
</dbReference>
<sequence length="225" mass="25526">MTGNKRRSKYDDYFTVLSNGDHQCNACGSVIRQQAQRGTSNRLAHLNHCKARKDASNYEPAIKKSVLTMLKADDNDPNQLDRLIVRFVASTGSDLSIVENPYFREIIRFQCSSNTILPNKQKISNFVIDEAEHCLDAIKRRFDVSLPIALQLDEYSNNQTTFIKLSGTQISSFWTINSFHLGVFQVENNESTVNNIQENIEQILNDLEIKNIVGITKNGGRILEN</sequence>
<accession>A0AC34R0H9</accession>
<proteinExistence type="predicted"/>
<evidence type="ECO:0000313" key="2">
    <source>
        <dbReference type="WBParaSite" id="JU765_v2.g2126.t1"/>
    </source>
</evidence>